<feature type="transmembrane region" description="Helical" evidence="1">
    <location>
        <begin position="352"/>
        <end position="369"/>
    </location>
</feature>
<comment type="caution">
    <text evidence="2">The sequence shown here is derived from an EMBL/GenBank/DDBJ whole genome shotgun (WGS) entry which is preliminary data.</text>
</comment>
<organism evidence="2 3">
    <name type="scientific">Bradyrhizobium valentinum</name>
    <dbReference type="NCBI Taxonomy" id="1518501"/>
    <lineage>
        <taxon>Bacteria</taxon>
        <taxon>Pseudomonadati</taxon>
        <taxon>Pseudomonadota</taxon>
        <taxon>Alphaproteobacteria</taxon>
        <taxon>Hyphomicrobiales</taxon>
        <taxon>Nitrobacteraceae</taxon>
        <taxon>Bradyrhizobium</taxon>
    </lineage>
</organism>
<feature type="transmembrane region" description="Helical" evidence="1">
    <location>
        <begin position="208"/>
        <end position="226"/>
    </location>
</feature>
<gene>
    <name evidence="2" type="ORF">CP49_10545</name>
</gene>
<feature type="transmembrane region" description="Helical" evidence="1">
    <location>
        <begin position="134"/>
        <end position="151"/>
    </location>
</feature>
<protein>
    <recommendedName>
        <fullName evidence="4">Glycosyltransferase RgtA/B/C/D-like domain-containing protein</fullName>
    </recommendedName>
</protein>
<proteinExistence type="predicted"/>
<evidence type="ECO:0000313" key="3">
    <source>
        <dbReference type="Proteomes" id="UP000051913"/>
    </source>
</evidence>
<feature type="transmembrane region" description="Helical" evidence="1">
    <location>
        <begin position="381"/>
        <end position="398"/>
    </location>
</feature>
<feature type="transmembrane region" description="Helical" evidence="1">
    <location>
        <begin position="262"/>
        <end position="281"/>
    </location>
</feature>
<keyword evidence="1" id="KW-1133">Transmembrane helix</keyword>
<feature type="transmembrane region" description="Helical" evidence="1">
    <location>
        <begin position="108"/>
        <end position="128"/>
    </location>
</feature>
<evidence type="ECO:0008006" key="4">
    <source>
        <dbReference type="Google" id="ProtNLM"/>
    </source>
</evidence>
<feature type="transmembrane region" description="Helical" evidence="1">
    <location>
        <begin position="405"/>
        <end position="425"/>
    </location>
</feature>
<sequence length="600" mass="64595">MTERFALGACVVAAMLLLIWVLSRCRSGFDFTDEGFYLNWISSPWDYRDSVTQFGFVYHPLYRLVGGDIAFLRQGNVLVIFVSAFVLCASLLHSIFAERNDGKSGPRIKIVSLALGIAASSLTFFDLWLPTPNYNSLTFMSLMFAAVGVLITSREASTLSLCGWVLIGTAGAFSFLAKPTSAAVLGGAVVVYLIIAGKVWIRGLLISVIAAAVLLGVSALVIDGSLGKFVDRVLNGARIGSLLTPDQPIARLFRVDSFSFGSVQRAIFALLLAVTFAAAFLATRAGAAARIGVAVVTIVLTGLSIAVSTGALLPNIPYYPFQPMQFWAINFAVALSFLFASRRSSPLPSRNAVALAAFFITLPYVYAFGTGNNYWEQGGRAGFFWFLAGIVITVELVATNAEWRILTPIAAAALLVTTSVVLAAVEHPYRQTQPLRLQTSKFEIGPDNATLFLADDAATYIRDLRRLAADHGLKTGDPLLDLSGRSPGSVYAMSGRAPGASWILAGYAGSNDFLRAALANESCDVLGAMWILTEPSLPASFSASLLQPYGIDILRDYQEAGSVRSVRGASRTEFEQFLLKPSRDHDVARQACERARLIGR</sequence>
<keyword evidence="1" id="KW-0472">Membrane</keyword>
<dbReference type="Proteomes" id="UP000051913">
    <property type="component" value="Unassembled WGS sequence"/>
</dbReference>
<reference evidence="2 3" key="1">
    <citation type="submission" date="2014-03" db="EMBL/GenBank/DDBJ databases">
        <title>Bradyrhizobium valentinum sp. nov., isolated from effective nodules of Lupinus mariae-josephae, a lupine endemic of basic-lime soils in Eastern Spain.</title>
        <authorList>
            <person name="Duran D."/>
            <person name="Rey L."/>
            <person name="Navarro A."/>
            <person name="Busquets A."/>
            <person name="Imperial J."/>
            <person name="Ruiz-Argueso T."/>
        </authorList>
    </citation>
    <scope>NUCLEOTIDE SEQUENCE [LARGE SCALE GENOMIC DNA]</scope>
    <source>
        <strain evidence="2 3">LmjM3</strain>
    </source>
</reference>
<accession>A0A0R3KXG4</accession>
<feature type="transmembrane region" description="Helical" evidence="1">
    <location>
        <begin position="182"/>
        <end position="201"/>
    </location>
</feature>
<dbReference type="EMBL" id="LLXX01000177">
    <property type="protein sequence ID" value="KRQ98364.1"/>
    <property type="molecule type" value="Genomic_DNA"/>
</dbReference>
<dbReference type="AlphaFoldDB" id="A0A0R3KXG4"/>
<evidence type="ECO:0000256" key="1">
    <source>
        <dbReference type="SAM" id="Phobius"/>
    </source>
</evidence>
<keyword evidence="3" id="KW-1185">Reference proteome</keyword>
<feature type="transmembrane region" description="Helical" evidence="1">
    <location>
        <begin position="324"/>
        <end position="340"/>
    </location>
</feature>
<name>A0A0R3KXG4_9BRAD</name>
<keyword evidence="1" id="KW-0812">Transmembrane</keyword>
<feature type="transmembrane region" description="Helical" evidence="1">
    <location>
        <begin position="77"/>
        <end position="96"/>
    </location>
</feature>
<evidence type="ECO:0000313" key="2">
    <source>
        <dbReference type="EMBL" id="KRQ98364.1"/>
    </source>
</evidence>
<feature type="transmembrane region" description="Helical" evidence="1">
    <location>
        <begin position="158"/>
        <end position="176"/>
    </location>
</feature>
<feature type="transmembrane region" description="Helical" evidence="1">
    <location>
        <begin position="293"/>
        <end position="312"/>
    </location>
</feature>